<dbReference type="RefSeq" id="WP_184304639.1">
    <property type="nucleotide sequence ID" value="NZ_JACHLP010000014.1"/>
</dbReference>
<keyword evidence="3" id="KW-0378">Hydrolase</keyword>
<feature type="chain" id="PRO_5033000043" evidence="1">
    <location>
        <begin position="25"/>
        <end position="591"/>
    </location>
</feature>
<sequence length="591" mass="64564">MRHRRLSGQYLPALGLLAASLASAHGINPPTLAATEEPVTVFIARKIVTMDPTLPTATAVAVRGREILSVGSLADLQPWLKAHPHKIDSQFKDKVLMPGLIDPHMHPLLGAVAFQTTWITPEPWNIMGQKTPATIGQANYLKALKAAFAARKQDAPIFMSWGFSADTHGELSGEVLDGISKDVPILILQRSVHEIYINSAMLALLKSKGLDADAFKDHPQIDWKKMHFWEDGMFSVALPYLSGFLLAPAAADPGYRKTRDYLSYNGVTTVADMNTGGTNWELEMGALKRNMDQPDSPVRVRLTPDVYKLGLALKSPEAAMQRVAGLKQQNSRNLVFNHGVKLFADGAMFSQAMQINKPGYIDGHHGEWITQPAPFEAIARSYWNAGYQIHVHTNGDGGAKLVLDTLQKLQNEKFRADHRFTIEHYGYANDGVSRRIAALGASVSANPFYLHDLGDRYAASGLGTDRAARIAPLGGLVRRNVAVSLHSDFPMAPAEPLFLAWTAATRETMSGKVFAPAERLSLDQAIRAVTIDAAYTIGMENELGSIEAGKLADFAVLDKDPYEVGVKGLRDIKIWGTIFEGRPFKAKAAAQ</sequence>
<name>A0A840LEI2_9BURK</name>
<dbReference type="InterPro" id="IPR013108">
    <property type="entry name" value="Amidohydro_3"/>
</dbReference>
<evidence type="ECO:0000313" key="4">
    <source>
        <dbReference type="Proteomes" id="UP000562027"/>
    </source>
</evidence>
<evidence type="ECO:0000313" key="3">
    <source>
        <dbReference type="EMBL" id="MBB4846101.1"/>
    </source>
</evidence>
<dbReference type="Gene3D" id="2.30.40.10">
    <property type="entry name" value="Urease, subunit C, domain 1"/>
    <property type="match status" value="1"/>
</dbReference>
<dbReference type="InterPro" id="IPR032466">
    <property type="entry name" value="Metal_Hydrolase"/>
</dbReference>
<reference evidence="3 4" key="1">
    <citation type="submission" date="2020-08" db="EMBL/GenBank/DDBJ databases">
        <title>Functional genomics of gut bacteria from endangered species of beetles.</title>
        <authorList>
            <person name="Carlos-Shanley C."/>
        </authorList>
    </citation>
    <scope>NUCLEOTIDE SEQUENCE [LARGE SCALE GENOMIC DNA]</scope>
    <source>
        <strain evidence="3 4">S00239</strain>
    </source>
</reference>
<dbReference type="Proteomes" id="UP000562027">
    <property type="component" value="Unassembled WGS sequence"/>
</dbReference>
<dbReference type="InterPro" id="IPR033932">
    <property type="entry name" value="YtcJ-like"/>
</dbReference>
<dbReference type="AlphaFoldDB" id="A0A840LEI2"/>
<dbReference type="PANTHER" id="PTHR22642:SF2">
    <property type="entry name" value="PROTEIN LONG AFTER FAR-RED 3"/>
    <property type="match status" value="1"/>
</dbReference>
<dbReference type="SUPFAM" id="SSF51338">
    <property type="entry name" value="Composite domain of metallo-dependent hydrolases"/>
    <property type="match status" value="1"/>
</dbReference>
<dbReference type="CDD" id="cd01300">
    <property type="entry name" value="YtcJ_like"/>
    <property type="match status" value="1"/>
</dbReference>
<feature type="domain" description="Amidohydrolase 3" evidence="2">
    <location>
        <begin position="92"/>
        <end position="583"/>
    </location>
</feature>
<dbReference type="Pfam" id="PF07969">
    <property type="entry name" value="Amidohydro_3"/>
    <property type="match status" value="1"/>
</dbReference>
<dbReference type="EMBL" id="JACHLP010000014">
    <property type="protein sequence ID" value="MBB4846101.1"/>
    <property type="molecule type" value="Genomic_DNA"/>
</dbReference>
<keyword evidence="4" id="KW-1185">Reference proteome</keyword>
<proteinExistence type="predicted"/>
<feature type="signal peptide" evidence="1">
    <location>
        <begin position="1"/>
        <end position="24"/>
    </location>
</feature>
<protein>
    <submittedName>
        <fullName evidence="3">Putative amidohydrolase YtcJ</fullName>
    </submittedName>
</protein>
<gene>
    <name evidence="3" type="ORF">HNP55_004655</name>
</gene>
<dbReference type="InterPro" id="IPR011059">
    <property type="entry name" value="Metal-dep_hydrolase_composite"/>
</dbReference>
<comment type="caution">
    <text evidence="3">The sequence shown here is derived from an EMBL/GenBank/DDBJ whole genome shotgun (WGS) entry which is preliminary data.</text>
</comment>
<organism evidence="3 4">
    <name type="scientific">Roseateles oligotrophus</name>
    <dbReference type="NCBI Taxonomy" id="1769250"/>
    <lineage>
        <taxon>Bacteria</taxon>
        <taxon>Pseudomonadati</taxon>
        <taxon>Pseudomonadota</taxon>
        <taxon>Betaproteobacteria</taxon>
        <taxon>Burkholderiales</taxon>
        <taxon>Sphaerotilaceae</taxon>
        <taxon>Roseateles</taxon>
    </lineage>
</organism>
<evidence type="ECO:0000259" key="2">
    <source>
        <dbReference type="Pfam" id="PF07969"/>
    </source>
</evidence>
<keyword evidence="1" id="KW-0732">Signal</keyword>
<dbReference type="Gene3D" id="3.20.20.140">
    <property type="entry name" value="Metal-dependent hydrolases"/>
    <property type="match status" value="1"/>
</dbReference>
<dbReference type="PANTHER" id="PTHR22642">
    <property type="entry name" value="IMIDAZOLONEPROPIONASE"/>
    <property type="match status" value="1"/>
</dbReference>
<accession>A0A840LEI2</accession>
<dbReference type="GO" id="GO:0016810">
    <property type="term" value="F:hydrolase activity, acting on carbon-nitrogen (but not peptide) bonds"/>
    <property type="evidence" value="ECO:0007669"/>
    <property type="project" value="InterPro"/>
</dbReference>
<dbReference type="Gene3D" id="3.10.310.70">
    <property type="match status" value="1"/>
</dbReference>
<dbReference type="SUPFAM" id="SSF51556">
    <property type="entry name" value="Metallo-dependent hydrolases"/>
    <property type="match status" value="1"/>
</dbReference>
<evidence type="ECO:0000256" key="1">
    <source>
        <dbReference type="SAM" id="SignalP"/>
    </source>
</evidence>